<protein>
    <submittedName>
        <fullName evidence="1">Uncharacterized protein</fullName>
    </submittedName>
</protein>
<name>A0AAN8X9Y1_HALRR</name>
<gene>
    <name evidence="1" type="ORF">SK128_008810</name>
</gene>
<reference evidence="1 2" key="1">
    <citation type="submission" date="2023-11" db="EMBL/GenBank/DDBJ databases">
        <title>Halocaridina rubra genome assembly.</title>
        <authorList>
            <person name="Smith C."/>
        </authorList>
    </citation>
    <scope>NUCLEOTIDE SEQUENCE [LARGE SCALE GENOMIC DNA]</scope>
    <source>
        <strain evidence="1">EP-1</strain>
        <tissue evidence="1">Whole</tissue>
    </source>
</reference>
<evidence type="ECO:0000313" key="1">
    <source>
        <dbReference type="EMBL" id="KAK7078941.1"/>
    </source>
</evidence>
<dbReference type="EMBL" id="JAXCGZ010007620">
    <property type="protein sequence ID" value="KAK7078941.1"/>
    <property type="molecule type" value="Genomic_DNA"/>
</dbReference>
<accession>A0AAN8X9Y1</accession>
<sequence length="225" mass="25175">MSTPVILTSPEDATRMTEKKTQLHNQLQKLLPNNSGVVSSTGHFVIQESRFHNTQNATPYLNDHLSVPYPGDQFPEKKPLISSRNFLRMSTNQDTQNRSSDVEDPPPGEVAAMLSDVMSDHLPGCYKTGVLMLLWAYPQAILHSFGTVHEEIAQSLARILKEAIMTWNLDAFLLSPPPPLAIFTQSHAKTLDTYCVAVVIIANVKVKRQDGLMDTLNYFIFPKIK</sequence>
<proteinExistence type="predicted"/>
<keyword evidence="2" id="KW-1185">Reference proteome</keyword>
<comment type="caution">
    <text evidence="1">The sequence shown here is derived from an EMBL/GenBank/DDBJ whole genome shotgun (WGS) entry which is preliminary data.</text>
</comment>
<evidence type="ECO:0000313" key="2">
    <source>
        <dbReference type="Proteomes" id="UP001381693"/>
    </source>
</evidence>
<dbReference type="AlphaFoldDB" id="A0AAN8X9Y1"/>
<organism evidence="1 2">
    <name type="scientific">Halocaridina rubra</name>
    <name type="common">Hawaiian red shrimp</name>
    <dbReference type="NCBI Taxonomy" id="373956"/>
    <lineage>
        <taxon>Eukaryota</taxon>
        <taxon>Metazoa</taxon>
        <taxon>Ecdysozoa</taxon>
        <taxon>Arthropoda</taxon>
        <taxon>Crustacea</taxon>
        <taxon>Multicrustacea</taxon>
        <taxon>Malacostraca</taxon>
        <taxon>Eumalacostraca</taxon>
        <taxon>Eucarida</taxon>
        <taxon>Decapoda</taxon>
        <taxon>Pleocyemata</taxon>
        <taxon>Caridea</taxon>
        <taxon>Atyoidea</taxon>
        <taxon>Atyidae</taxon>
        <taxon>Halocaridina</taxon>
    </lineage>
</organism>
<dbReference type="Proteomes" id="UP001381693">
    <property type="component" value="Unassembled WGS sequence"/>
</dbReference>